<evidence type="ECO:0000256" key="8">
    <source>
        <dbReference type="ARBA" id="ARBA00022741"/>
    </source>
</evidence>
<dbReference type="GO" id="GO:0009245">
    <property type="term" value="P:lipid A biosynthetic process"/>
    <property type="evidence" value="ECO:0007669"/>
    <property type="project" value="UniProtKB-UniRule"/>
</dbReference>
<keyword evidence="5 13" id="KW-0444">Lipid biosynthesis</keyword>
<dbReference type="GO" id="GO:0005886">
    <property type="term" value="C:plasma membrane"/>
    <property type="evidence" value="ECO:0007669"/>
    <property type="project" value="TreeGrafter"/>
</dbReference>
<feature type="binding site" evidence="13">
    <location>
        <begin position="65"/>
        <end position="72"/>
    </location>
    <ligand>
        <name>ATP</name>
        <dbReference type="ChEBI" id="CHEBI:30616"/>
    </ligand>
</feature>
<evidence type="ECO:0000256" key="2">
    <source>
        <dbReference type="ARBA" id="ARBA00004870"/>
    </source>
</evidence>
<keyword evidence="11 13" id="KW-0443">Lipid metabolism</keyword>
<dbReference type="PANTHER" id="PTHR42724">
    <property type="entry name" value="TETRAACYLDISACCHARIDE 4'-KINASE"/>
    <property type="match status" value="1"/>
</dbReference>
<reference evidence="14 15" key="1">
    <citation type="submission" date="2019-02" db="EMBL/GenBank/DDBJ databases">
        <title>Deep-cultivation of Planctomycetes and their phenomic and genomic characterization uncovers novel biology.</title>
        <authorList>
            <person name="Wiegand S."/>
            <person name="Jogler M."/>
            <person name="Boedeker C."/>
            <person name="Pinto D."/>
            <person name="Vollmers J."/>
            <person name="Rivas-Marin E."/>
            <person name="Kohn T."/>
            <person name="Peeters S.H."/>
            <person name="Heuer A."/>
            <person name="Rast P."/>
            <person name="Oberbeckmann S."/>
            <person name="Bunk B."/>
            <person name="Jeske O."/>
            <person name="Meyerdierks A."/>
            <person name="Storesund J.E."/>
            <person name="Kallscheuer N."/>
            <person name="Luecker S."/>
            <person name="Lage O.M."/>
            <person name="Pohl T."/>
            <person name="Merkel B.J."/>
            <person name="Hornburger P."/>
            <person name="Mueller R.-W."/>
            <person name="Bruemmer F."/>
            <person name="Labrenz M."/>
            <person name="Spormann A.M."/>
            <person name="Op den Camp H."/>
            <person name="Overmann J."/>
            <person name="Amann R."/>
            <person name="Jetten M.S.M."/>
            <person name="Mascher T."/>
            <person name="Medema M.H."/>
            <person name="Devos D.P."/>
            <person name="Kaster A.-K."/>
            <person name="Ovreas L."/>
            <person name="Rohde M."/>
            <person name="Galperin M.Y."/>
            <person name="Jogler C."/>
        </authorList>
    </citation>
    <scope>NUCLEOTIDE SEQUENCE [LARGE SCALE GENOMIC DNA]</scope>
    <source>
        <strain evidence="14 15">Spa11</strain>
    </source>
</reference>
<evidence type="ECO:0000256" key="7">
    <source>
        <dbReference type="ARBA" id="ARBA00022679"/>
    </source>
</evidence>
<name>A0A518KCM8_9BACT</name>
<comment type="pathway">
    <text evidence="2 13">Glycolipid biosynthesis; lipid IV(A) biosynthesis; lipid IV(A) from (3R)-3-hydroxytetradecanoyl-[acyl-carrier-protein] and UDP-N-acetyl-alpha-D-glucosamine: step 6/6.</text>
</comment>
<dbReference type="EC" id="2.7.1.130" evidence="3 13"/>
<protein>
    <recommendedName>
        <fullName evidence="4 13">Tetraacyldisaccharide 4'-kinase</fullName>
        <ecNumber evidence="3 13">2.7.1.130</ecNumber>
    </recommendedName>
    <alternativeName>
        <fullName evidence="12 13">Lipid A 4'-kinase</fullName>
    </alternativeName>
</protein>
<evidence type="ECO:0000256" key="10">
    <source>
        <dbReference type="ARBA" id="ARBA00022840"/>
    </source>
</evidence>
<dbReference type="GO" id="GO:0005524">
    <property type="term" value="F:ATP binding"/>
    <property type="evidence" value="ECO:0007669"/>
    <property type="project" value="UniProtKB-UniRule"/>
</dbReference>
<evidence type="ECO:0000313" key="15">
    <source>
        <dbReference type="Proteomes" id="UP000316426"/>
    </source>
</evidence>
<dbReference type="GO" id="GO:0009244">
    <property type="term" value="P:lipopolysaccharide core region biosynthetic process"/>
    <property type="evidence" value="ECO:0007669"/>
    <property type="project" value="TreeGrafter"/>
</dbReference>
<keyword evidence="8 13" id="KW-0547">Nucleotide-binding</keyword>
<dbReference type="Proteomes" id="UP000316426">
    <property type="component" value="Chromosome"/>
</dbReference>
<dbReference type="AlphaFoldDB" id="A0A518KCM8"/>
<dbReference type="KEGG" id="bmei:Spa11_37690"/>
<dbReference type="RefSeq" id="WP_145114961.1">
    <property type="nucleotide sequence ID" value="NZ_CP036349.1"/>
</dbReference>
<gene>
    <name evidence="13 14" type="primary">lpxK</name>
    <name evidence="14" type="ORF">Spa11_37690</name>
</gene>
<dbReference type="InterPro" id="IPR003758">
    <property type="entry name" value="LpxK"/>
</dbReference>
<evidence type="ECO:0000256" key="11">
    <source>
        <dbReference type="ARBA" id="ARBA00023098"/>
    </source>
</evidence>
<dbReference type="PANTHER" id="PTHR42724:SF1">
    <property type="entry name" value="TETRAACYLDISACCHARIDE 4'-KINASE, MITOCHONDRIAL-RELATED"/>
    <property type="match status" value="1"/>
</dbReference>
<evidence type="ECO:0000256" key="13">
    <source>
        <dbReference type="HAMAP-Rule" id="MF_00409"/>
    </source>
</evidence>
<keyword evidence="15" id="KW-1185">Reference proteome</keyword>
<keyword evidence="9 13" id="KW-0418">Kinase</keyword>
<proteinExistence type="inferred from homology"/>
<evidence type="ECO:0000313" key="14">
    <source>
        <dbReference type="EMBL" id="QDV75551.1"/>
    </source>
</evidence>
<evidence type="ECO:0000256" key="3">
    <source>
        <dbReference type="ARBA" id="ARBA00012071"/>
    </source>
</evidence>
<evidence type="ECO:0000256" key="12">
    <source>
        <dbReference type="ARBA" id="ARBA00029757"/>
    </source>
</evidence>
<dbReference type="EMBL" id="CP036349">
    <property type="protein sequence ID" value="QDV75551.1"/>
    <property type="molecule type" value="Genomic_DNA"/>
</dbReference>
<dbReference type="InterPro" id="IPR027417">
    <property type="entry name" value="P-loop_NTPase"/>
</dbReference>
<keyword evidence="7 13" id="KW-0808">Transferase</keyword>
<dbReference type="Pfam" id="PF02606">
    <property type="entry name" value="LpxK"/>
    <property type="match status" value="1"/>
</dbReference>
<dbReference type="HAMAP" id="MF_00409">
    <property type="entry name" value="LpxK"/>
    <property type="match status" value="1"/>
</dbReference>
<comment type="function">
    <text evidence="1 13">Transfers the gamma-phosphate of ATP to the 4'-position of a tetraacyldisaccharide 1-phosphate intermediate (termed DS-1-P) to form tetraacyldisaccharide 1,4'-bis-phosphate (lipid IVA).</text>
</comment>
<keyword evidence="10 13" id="KW-0067">ATP-binding</keyword>
<evidence type="ECO:0000256" key="9">
    <source>
        <dbReference type="ARBA" id="ARBA00022777"/>
    </source>
</evidence>
<organism evidence="14 15">
    <name type="scientific">Botrimarina mediterranea</name>
    <dbReference type="NCBI Taxonomy" id="2528022"/>
    <lineage>
        <taxon>Bacteria</taxon>
        <taxon>Pseudomonadati</taxon>
        <taxon>Planctomycetota</taxon>
        <taxon>Planctomycetia</taxon>
        <taxon>Pirellulales</taxon>
        <taxon>Lacipirellulaceae</taxon>
        <taxon>Botrimarina</taxon>
    </lineage>
</organism>
<accession>A0A518KCM8</accession>
<evidence type="ECO:0000256" key="6">
    <source>
        <dbReference type="ARBA" id="ARBA00022556"/>
    </source>
</evidence>
<dbReference type="UniPathway" id="UPA00359">
    <property type="reaction ID" value="UER00482"/>
</dbReference>
<comment type="similarity">
    <text evidence="13">Belongs to the LpxK family.</text>
</comment>
<dbReference type="SUPFAM" id="SSF52540">
    <property type="entry name" value="P-loop containing nucleoside triphosphate hydrolases"/>
    <property type="match status" value="1"/>
</dbReference>
<keyword evidence="6 13" id="KW-0441">Lipid A biosynthesis</keyword>
<dbReference type="NCBIfam" id="TIGR00682">
    <property type="entry name" value="lpxK"/>
    <property type="match status" value="1"/>
</dbReference>
<comment type="catalytic activity">
    <reaction evidence="13">
        <text>a lipid A disaccharide + ATP = a lipid IVA + ADP + H(+)</text>
        <dbReference type="Rhea" id="RHEA:67840"/>
        <dbReference type="ChEBI" id="CHEBI:15378"/>
        <dbReference type="ChEBI" id="CHEBI:30616"/>
        <dbReference type="ChEBI" id="CHEBI:176343"/>
        <dbReference type="ChEBI" id="CHEBI:176425"/>
        <dbReference type="ChEBI" id="CHEBI:456216"/>
        <dbReference type="EC" id="2.7.1.130"/>
    </reaction>
</comment>
<evidence type="ECO:0000256" key="4">
    <source>
        <dbReference type="ARBA" id="ARBA00016436"/>
    </source>
</evidence>
<evidence type="ECO:0000256" key="1">
    <source>
        <dbReference type="ARBA" id="ARBA00002274"/>
    </source>
</evidence>
<dbReference type="GO" id="GO:0009029">
    <property type="term" value="F:lipid-A 4'-kinase activity"/>
    <property type="evidence" value="ECO:0007669"/>
    <property type="project" value="UniProtKB-UniRule"/>
</dbReference>
<sequence length="357" mass="38755">MRSSDFYDLVSGRRRGLGAAALRGLLSLAEGPYRVGVWWRNRRYDAKPELTQRVGVPVVSVGNLTLGGSGKTPMVKWVSRQLRAEGVRVGLVSRGYGSTDGGPNDEALELEQSLPDVPHVQNRDRVAAAQLAIEELASQVIVMDDGFQHRRLGRNLDIVLLDATEPFGFGHVFPRGALREPVSSLKRADVICLTRSDLVSASDREAIRARAVKMAPDALWCESVTRPTGLIGVGDAVETEPVERLRGARVAAFCGIGNPLAFRKLLVNLGAEVAAFTEFADHHAYTRSDIERIEHETSASNAEWIVCTHKDLVKVGVATIGDLPLRALAIDAEVTVGAEELKQLLARVASEAPADEW</sequence>
<evidence type="ECO:0000256" key="5">
    <source>
        <dbReference type="ARBA" id="ARBA00022516"/>
    </source>
</evidence>